<dbReference type="EMBL" id="BOLY01000003">
    <property type="protein sequence ID" value="GIZ41989.1"/>
    <property type="molecule type" value="Genomic_DNA"/>
</dbReference>
<gene>
    <name evidence="2" type="ORF">CKM354_000527000</name>
</gene>
<dbReference type="OrthoDB" id="5215637at2759"/>
<organism evidence="2 3">
    <name type="scientific">Cercospora kikuchii</name>
    <dbReference type="NCBI Taxonomy" id="84275"/>
    <lineage>
        <taxon>Eukaryota</taxon>
        <taxon>Fungi</taxon>
        <taxon>Dikarya</taxon>
        <taxon>Ascomycota</taxon>
        <taxon>Pezizomycotina</taxon>
        <taxon>Dothideomycetes</taxon>
        <taxon>Dothideomycetidae</taxon>
        <taxon>Mycosphaerellales</taxon>
        <taxon>Mycosphaerellaceae</taxon>
        <taxon>Cercospora</taxon>
    </lineage>
</organism>
<reference evidence="2 3" key="1">
    <citation type="submission" date="2021-01" db="EMBL/GenBank/DDBJ databases">
        <title>Cercospora kikuchii MAFF 305040 whole genome shotgun sequence.</title>
        <authorList>
            <person name="Kashiwa T."/>
            <person name="Suzuki T."/>
        </authorList>
    </citation>
    <scope>NUCLEOTIDE SEQUENCE [LARGE SCALE GENOMIC DNA]</scope>
    <source>
        <strain evidence="2 3">MAFF 305040</strain>
    </source>
</reference>
<evidence type="ECO:0000313" key="2">
    <source>
        <dbReference type="EMBL" id="GIZ41989.1"/>
    </source>
</evidence>
<comment type="caution">
    <text evidence="2">The sequence shown here is derived from an EMBL/GenBank/DDBJ whole genome shotgun (WGS) entry which is preliminary data.</text>
</comment>
<dbReference type="GeneID" id="68290845"/>
<sequence>MFISKAQLTSLYFLLISYIAIASAQDPQCYWPNGSPDNSLVPCDPTGSATVSCCYKSTFCTQNNLCLAGGNYYRGGCTDKSWKDGRCTGAKDCESAIPFTQTMIYVCGRDGVFGCDRSGNGAAFDCSRNFTLSGPWDIVLRADQVPSLSGNKLITVDPTGGLENLPAATVTVTTTPPVRFSTVSLQTF</sequence>
<proteinExistence type="predicted"/>
<evidence type="ECO:0000256" key="1">
    <source>
        <dbReference type="SAM" id="SignalP"/>
    </source>
</evidence>
<dbReference type="Proteomes" id="UP000825890">
    <property type="component" value="Unassembled WGS sequence"/>
</dbReference>
<dbReference type="AlphaFoldDB" id="A0A9P3CFK7"/>
<accession>A0A9P3CFK7</accession>
<evidence type="ECO:0000313" key="3">
    <source>
        <dbReference type="Proteomes" id="UP000825890"/>
    </source>
</evidence>
<feature type="signal peptide" evidence="1">
    <location>
        <begin position="1"/>
        <end position="24"/>
    </location>
</feature>
<dbReference type="RefSeq" id="XP_044656476.1">
    <property type="nucleotide sequence ID" value="XM_044800541.1"/>
</dbReference>
<keyword evidence="1" id="KW-0732">Signal</keyword>
<name>A0A9P3CFK7_9PEZI</name>
<protein>
    <recommendedName>
        <fullName evidence="4">Secreted protein</fullName>
    </recommendedName>
</protein>
<feature type="chain" id="PRO_5040127476" description="Secreted protein" evidence="1">
    <location>
        <begin position="25"/>
        <end position="188"/>
    </location>
</feature>
<evidence type="ECO:0008006" key="4">
    <source>
        <dbReference type="Google" id="ProtNLM"/>
    </source>
</evidence>
<keyword evidence="3" id="KW-1185">Reference proteome</keyword>